<proteinExistence type="predicted"/>
<reference evidence="6 7" key="1">
    <citation type="journal article" date="2019" name="Int. J. Syst. Evol. Microbiol.">
        <title>The Global Catalogue of Microorganisms (GCM) 10K type strain sequencing project: providing services to taxonomists for standard genome sequencing and annotation.</title>
        <authorList>
            <consortium name="The Broad Institute Genomics Platform"/>
            <consortium name="The Broad Institute Genome Sequencing Center for Infectious Disease"/>
            <person name="Wu L."/>
            <person name="Ma J."/>
        </authorList>
    </citation>
    <scope>NUCLEOTIDE SEQUENCE [LARGE SCALE GENOMIC DNA]</scope>
    <source>
        <strain evidence="6 7">JCM 9383</strain>
    </source>
</reference>
<keyword evidence="1" id="KW-0805">Transcription regulation</keyword>
<dbReference type="Proteomes" id="UP001500979">
    <property type="component" value="Unassembled WGS sequence"/>
</dbReference>
<dbReference type="Gene3D" id="1.10.357.10">
    <property type="entry name" value="Tetracycline Repressor, domain 2"/>
    <property type="match status" value="1"/>
</dbReference>
<evidence type="ECO:0000256" key="3">
    <source>
        <dbReference type="ARBA" id="ARBA00023163"/>
    </source>
</evidence>
<dbReference type="SUPFAM" id="SSF46689">
    <property type="entry name" value="Homeodomain-like"/>
    <property type="match status" value="1"/>
</dbReference>
<dbReference type="InterPro" id="IPR054156">
    <property type="entry name" value="YxaF_TetR_C"/>
</dbReference>
<dbReference type="EMBL" id="BAAAUX010000019">
    <property type="protein sequence ID" value="GAA2807023.1"/>
    <property type="molecule type" value="Genomic_DNA"/>
</dbReference>
<dbReference type="PANTHER" id="PTHR47506:SF3">
    <property type="entry name" value="HTH-TYPE TRANSCRIPTIONAL REGULATOR LMRA"/>
    <property type="match status" value="1"/>
</dbReference>
<gene>
    <name evidence="6" type="ORF">GCM10010470_47880</name>
</gene>
<evidence type="ECO:0000256" key="1">
    <source>
        <dbReference type="ARBA" id="ARBA00023015"/>
    </source>
</evidence>
<dbReference type="Pfam" id="PF00440">
    <property type="entry name" value="TetR_N"/>
    <property type="match status" value="1"/>
</dbReference>
<accession>A0ABN3VJ53</accession>
<organism evidence="6 7">
    <name type="scientific">Saccharopolyspora taberi</name>
    <dbReference type="NCBI Taxonomy" id="60895"/>
    <lineage>
        <taxon>Bacteria</taxon>
        <taxon>Bacillati</taxon>
        <taxon>Actinomycetota</taxon>
        <taxon>Actinomycetes</taxon>
        <taxon>Pseudonocardiales</taxon>
        <taxon>Pseudonocardiaceae</taxon>
        <taxon>Saccharopolyspora</taxon>
    </lineage>
</organism>
<name>A0ABN3VJ53_9PSEU</name>
<dbReference type="PANTHER" id="PTHR47506">
    <property type="entry name" value="TRANSCRIPTIONAL REGULATORY PROTEIN"/>
    <property type="match status" value="1"/>
</dbReference>
<evidence type="ECO:0000313" key="7">
    <source>
        <dbReference type="Proteomes" id="UP001500979"/>
    </source>
</evidence>
<keyword evidence="2 4" id="KW-0238">DNA-binding</keyword>
<evidence type="ECO:0000256" key="4">
    <source>
        <dbReference type="PROSITE-ProRule" id="PRU00335"/>
    </source>
</evidence>
<feature type="DNA-binding region" description="H-T-H motif" evidence="4">
    <location>
        <begin position="18"/>
        <end position="37"/>
    </location>
</feature>
<evidence type="ECO:0000313" key="6">
    <source>
        <dbReference type="EMBL" id="GAA2807023.1"/>
    </source>
</evidence>
<dbReference type="SUPFAM" id="SSF48498">
    <property type="entry name" value="Tetracyclin repressor-like, C-terminal domain"/>
    <property type="match status" value="1"/>
</dbReference>
<keyword evidence="3" id="KW-0804">Transcription</keyword>
<dbReference type="PROSITE" id="PS50977">
    <property type="entry name" value="HTH_TETR_2"/>
    <property type="match status" value="1"/>
</dbReference>
<keyword evidence="7" id="KW-1185">Reference proteome</keyword>
<dbReference type="InterPro" id="IPR009057">
    <property type="entry name" value="Homeodomain-like_sf"/>
</dbReference>
<sequence length="182" mass="19422">MLDTAMGLFQRQGYHATGLNQVLKESEAPRGSLYFHFPGGKQQLAAEAVEVAGRRMCELIEELLRRAEDPEQAAALLVDAFSAVLEGSDFQSGCPIATVALEATADSSEVRSACGGAYGSWLEVLESRFVDWGVPGDEAGDLAAVALSMVEGALLLARVQRDVSVLRAVGRRLAALLESARR</sequence>
<dbReference type="InterPro" id="IPR001647">
    <property type="entry name" value="HTH_TetR"/>
</dbReference>
<feature type="domain" description="HTH tetR-type" evidence="5">
    <location>
        <begin position="1"/>
        <end position="55"/>
    </location>
</feature>
<evidence type="ECO:0000256" key="2">
    <source>
        <dbReference type="ARBA" id="ARBA00023125"/>
    </source>
</evidence>
<dbReference type="Pfam" id="PF21993">
    <property type="entry name" value="TetR_C_13_2"/>
    <property type="match status" value="1"/>
</dbReference>
<evidence type="ECO:0000259" key="5">
    <source>
        <dbReference type="PROSITE" id="PS50977"/>
    </source>
</evidence>
<protein>
    <submittedName>
        <fullName evidence="6">TetR/AcrR family transcriptional regulator</fullName>
    </submittedName>
</protein>
<dbReference type="InterPro" id="IPR036271">
    <property type="entry name" value="Tet_transcr_reg_TetR-rel_C_sf"/>
</dbReference>
<comment type="caution">
    <text evidence="6">The sequence shown here is derived from an EMBL/GenBank/DDBJ whole genome shotgun (WGS) entry which is preliminary data.</text>
</comment>